<dbReference type="Gene3D" id="3.40.50.1820">
    <property type="entry name" value="alpha/beta hydrolase"/>
    <property type="match status" value="1"/>
</dbReference>
<dbReference type="EMBL" id="BAAAZN010000035">
    <property type="protein sequence ID" value="GAA3587447.1"/>
    <property type="molecule type" value="Genomic_DNA"/>
</dbReference>
<dbReference type="PANTHER" id="PTHR48081">
    <property type="entry name" value="AB HYDROLASE SUPERFAMILY PROTEIN C4A8.06C"/>
    <property type="match status" value="1"/>
</dbReference>
<name>A0ABP6YS86_9PSEU</name>
<sequence length="269" mass="29055">MIFINLWQVPPTALTFEYARADEQPLLLDLYVPAGPGPYPVALWIHGGAWFLGDRTDDAVLCAGLAGRGVAVASIDYRLGEAGAFPASVHDAQAAVRWLRAHGAEHRLATGKIGSWGASAGGHLSLMAALSPADPGGNDRIDAVVDCYGPTDLVARLARTDMERAIVRTPPDVDYLRTDIETPDLNRARQASPLYQRLDHAPPVLIMHGDRDQQMALAQSRRLHEALVAAGRESHLLVLGGTGHGDPRYQSPWILDTTAAFLKQHLDNS</sequence>
<dbReference type="InterPro" id="IPR029058">
    <property type="entry name" value="AB_hydrolase_fold"/>
</dbReference>
<accession>A0ABP6YS86</accession>
<keyword evidence="1 3" id="KW-0378">Hydrolase</keyword>
<dbReference type="Pfam" id="PF20434">
    <property type="entry name" value="BD-FAE"/>
    <property type="match status" value="1"/>
</dbReference>
<feature type="domain" description="BD-FAE-like" evidence="2">
    <location>
        <begin position="28"/>
        <end position="227"/>
    </location>
</feature>
<organism evidence="3 4">
    <name type="scientific">Amycolatopsis ultiminotia</name>
    <dbReference type="NCBI Taxonomy" id="543629"/>
    <lineage>
        <taxon>Bacteria</taxon>
        <taxon>Bacillati</taxon>
        <taxon>Actinomycetota</taxon>
        <taxon>Actinomycetes</taxon>
        <taxon>Pseudonocardiales</taxon>
        <taxon>Pseudonocardiaceae</taxon>
        <taxon>Amycolatopsis</taxon>
    </lineage>
</organism>
<dbReference type="SUPFAM" id="SSF53474">
    <property type="entry name" value="alpha/beta-Hydrolases"/>
    <property type="match status" value="1"/>
</dbReference>
<gene>
    <name evidence="3" type="ORF">GCM10022222_85140</name>
</gene>
<evidence type="ECO:0000256" key="1">
    <source>
        <dbReference type="ARBA" id="ARBA00022801"/>
    </source>
</evidence>
<keyword evidence="4" id="KW-1185">Reference proteome</keyword>
<evidence type="ECO:0000313" key="4">
    <source>
        <dbReference type="Proteomes" id="UP001500689"/>
    </source>
</evidence>
<dbReference type="InterPro" id="IPR049492">
    <property type="entry name" value="BD-FAE-like_dom"/>
</dbReference>
<dbReference type="InterPro" id="IPR050300">
    <property type="entry name" value="GDXG_lipolytic_enzyme"/>
</dbReference>
<dbReference type="GO" id="GO:0016787">
    <property type="term" value="F:hydrolase activity"/>
    <property type="evidence" value="ECO:0007669"/>
    <property type="project" value="UniProtKB-KW"/>
</dbReference>
<reference evidence="4" key="1">
    <citation type="journal article" date="2019" name="Int. J. Syst. Evol. Microbiol.">
        <title>The Global Catalogue of Microorganisms (GCM) 10K type strain sequencing project: providing services to taxonomists for standard genome sequencing and annotation.</title>
        <authorList>
            <consortium name="The Broad Institute Genomics Platform"/>
            <consortium name="The Broad Institute Genome Sequencing Center for Infectious Disease"/>
            <person name="Wu L."/>
            <person name="Ma J."/>
        </authorList>
    </citation>
    <scope>NUCLEOTIDE SEQUENCE [LARGE SCALE GENOMIC DNA]</scope>
    <source>
        <strain evidence="4">JCM 16898</strain>
    </source>
</reference>
<dbReference type="PANTHER" id="PTHR48081:SF13">
    <property type="entry name" value="ALPHA_BETA HYDROLASE"/>
    <property type="match status" value="1"/>
</dbReference>
<evidence type="ECO:0000313" key="3">
    <source>
        <dbReference type="EMBL" id="GAA3587447.1"/>
    </source>
</evidence>
<proteinExistence type="predicted"/>
<evidence type="ECO:0000259" key="2">
    <source>
        <dbReference type="Pfam" id="PF20434"/>
    </source>
</evidence>
<dbReference type="Proteomes" id="UP001500689">
    <property type="component" value="Unassembled WGS sequence"/>
</dbReference>
<comment type="caution">
    <text evidence="3">The sequence shown here is derived from an EMBL/GenBank/DDBJ whole genome shotgun (WGS) entry which is preliminary data.</text>
</comment>
<protein>
    <submittedName>
        <fullName evidence="3">Alpha/beta hydrolase</fullName>
    </submittedName>
</protein>